<dbReference type="PROSITE" id="PS00216">
    <property type="entry name" value="SUGAR_TRANSPORT_1"/>
    <property type="match status" value="1"/>
</dbReference>
<reference evidence="8" key="1">
    <citation type="submission" date="2025-08" db="UniProtKB">
        <authorList>
            <consortium name="RefSeq"/>
        </authorList>
    </citation>
    <scope>IDENTIFICATION</scope>
</reference>
<dbReference type="OrthoDB" id="4139357at2759"/>
<dbReference type="InterPro" id="IPR005829">
    <property type="entry name" value="Sugar_transporter_CS"/>
</dbReference>
<feature type="transmembrane region" description="Helical" evidence="6">
    <location>
        <begin position="118"/>
        <end position="136"/>
    </location>
</feature>
<comment type="subcellular location">
    <subcellularLocation>
        <location evidence="1">Membrane</location>
        <topology evidence="1">Multi-pass membrane protein</topology>
    </subcellularLocation>
</comment>
<feature type="transmembrane region" description="Helical" evidence="6">
    <location>
        <begin position="72"/>
        <end position="98"/>
    </location>
</feature>
<dbReference type="InterPro" id="IPR036259">
    <property type="entry name" value="MFS_trans_sf"/>
</dbReference>
<evidence type="ECO:0000256" key="6">
    <source>
        <dbReference type="SAM" id="Phobius"/>
    </source>
</evidence>
<evidence type="ECO:0000256" key="1">
    <source>
        <dbReference type="ARBA" id="ARBA00004141"/>
    </source>
</evidence>
<dbReference type="GO" id="GO:0022857">
    <property type="term" value="F:transmembrane transporter activity"/>
    <property type="evidence" value="ECO:0007669"/>
    <property type="project" value="InterPro"/>
</dbReference>
<evidence type="ECO:0000256" key="4">
    <source>
        <dbReference type="ARBA" id="ARBA00023136"/>
    </source>
</evidence>
<dbReference type="Gene3D" id="1.20.1250.20">
    <property type="entry name" value="MFS general substrate transporter like domains"/>
    <property type="match status" value="1"/>
</dbReference>
<evidence type="ECO:0000256" key="2">
    <source>
        <dbReference type="ARBA" id="ARBA00022692"/>
    </source>
</evidence>
<evidence type="ECO:0000256" key="3">
    <source>
        <dbReference type="ARBA" id="ARBA00022989"/>
    </source>
</evidence>
<dbReference type="RefSeq" id="XP_022086274.1">
    <property type="nucleotide sequence ID" value="XM_022230582.1"/>
</dbReference>
<accession>A0A8B7XZE1</accession>
<evidence type="ECO:0000256" key="5">
    <source>
        <dbReference type="SAM" id="MobiDB-lite"/>
    </source>
</evidence>
<organism evidence="7 8">
    <name type="scientific">Acanthaster planci</name>
    <name type="common">Crown-of-thorns starfish</name>
    <dbReference type="NCBI Taxonomy" id="133434"/>
    <lineage>
        <taxon>Eukaryota</taxon>
        <taxon>Metazoa</taxon>
        <taxon>Echinodermata</taxon>
        <taxon>Eleutherozoa</taxon>
        <taxon>Asterozoa</taxon>
        <taxon>Asteroidea</taxon>
        <taxon>Valvatacea</taxon>
        <taxon>Valvatida</taxon>
        <taxon>Acanthasteridae</taxon>
        <taxon>Acanthaster</taxon>
    </lineage>
</organism>
<dbReference type="KEGG" id="aplc:110976889"/>
<keyword evidence="7" id="KW-1185">Reference proteome</keyword>
<evidence type="ECO:0000313" key="7">
    <source>
        <dbReference type="Proteomes" id="UP000694845"/>
    </source>
</evidence>
<sequence>MASESTARLRGKKDEKVPLKKSTATTPSLAGPLEEAETALGMLEYGSNSTPKTATETETDSGDYSVNDAIDAIGVGCLQITILITSFLAMLAVFAQILLSTTINEILRCTLKLSDDKVALISTMLFVGELLGTYPISKFLDHFGRRPVSQPSMMKIFLRFKLIDVYACGCLPIGSADSLMGL</sequence>
<dbReference type="GeneID" id="110976889"/>
<keyword evidence="2 6" id="KW-0812">Transmembrane</keyword>
<evidence type="ECO:0000313" key="8">
    <source>
        <dbReference type="RefSeq" id="XP_022086274.1"/>
    </source>
</evidence>
<feature type="region of interest" description="Disordered" evidence="5">
    <location>
        <begin position="1"/>
        <end position="33"/>
    </location>
</feature>
<protein>
    <submittedName>
        <fullName evidence="8">Synaptic vesicle 2-related protein-like</fullName>
    </submittedName>
</protein>
<dbReference type="AlphaFoldDB" id="A0A8B7XZE1"/>
<gene>
    <name evidence="8" type="primary">LOC110976889</name>
</gene>
<dbReference type="GO" id="GO:0016020">
    <property type="term" value="C:membrane"/>
    <property type="evidence" value="ECO:0007669"/>
    <property type="project" value="UniProtKB-SubCell"/>
</dbReference>
<name>A0A8B7XZE1_ACAPL</name>
<keyword evidence="3 6" id="KW-1133">Transmembrane helix</keyword>
<keyword evidence="4 6" id="KW-0472">Membrane</keyword>
<dbReference type="Proteomes" id="UP000694845">
    <property type="component" value="Unplaced"/>
</dbReference>
<proteinExistence type="predicted"/>
<dbReference type="SUPFAM" id="SSF103473">
    <property type="entry name" value="MFS general substrate transporter"/>
    <property type="match status" value="1"/>
</dbReference>